<proteinExistence type="predicted"/>
<accession>A0ACB8GGP2</accession>
<reference evidence="1" key="1">
    <citation type="submission" date="2021-10" db="EMBL/GenBank/DDBJ databases">
        <title>Psilocybe cubensis genome.</title>
        <authorList>
            <person name="Mckernan K.J."/>
            <person name="Crawford S."/>
            <person name="Trippe A."/>
            <person name="Kane L.T."/>
            <person name="Mclaughlin S."/>
        </authorList>
    </citation>
    <scope>NUCLEOTIDE SEQUENCE</scope>
    <source>
        <strain evidence="1">MGC-MH-2018</strain>
    </source>
</reference>
<comment type="caution">
    <text evidence="1">The sequence shown here is derived from an EMBL/GenBank/DDBJ whole genome shotgun (WGS) entry which is preliminary data.</text>
</comment>
<dbReference type="Proteomes" id="UP000664032">
    <property type="component" value="Unassembled WGS sequence"/>
</dbReference>
<gene>
    <name evidence="1" type="ORF">JR316_0013223</name>
</gene>
<sequence length="125" mass="13862">MKHSQKKAAARKGAQSKNSAGSPPVGENDKQPATNTSNGQSNPGTVIDSKYKESTQNHPSYSLDEEAERILLLDEQIHDSGDMDHNTKVALMNEFFQQSKWQSRYEIFMKSGCEEVADNSECPAK</sequence>
<protein>
    <submittedName>
        <fullName evidence="1">Uncharacterized protein</fullName>
    </submittedName>
</protein>
<organism evidence="1 2">
    <name type="scientific">Psilocybe cubensis</name>
    <name type="common">Psychedelic mushroom</name>
    <name type="synonym">Stropharia cubensis</name>
    <dbReference type="NCBI Taxonomy" id="181762"/>
    <lineage>
        <taxon>Eukaryota</taxon>
        <taxon>Fungi</taxon>
        <taxon>Dikarya</taxon>
        <taxon>Basidiomycota</taxon>
        <taxon>Agaricomycotina</taxon>
        <taxon>Agaricomycetes</taxon>
        <taxon>Agaricomycetidae</taxon>
        <taxon>Agaricales</taxon>
        <taxon>Agaricineae</taxon>
        <taxon>Strophariaceae</taxon>
        <taxon>Psilocybe</taxon>
    </lineage>
</organism>
<name>A0ACB8GGP2_PSICU</name>
<evidence type="ECO:0000313" key="2">
    <source>
        <dbReference type="Proteomes" id="UP000664032"/>
    </source>
</evidence>
<evidence type="ECO:0000313" key="1">
    <source>
        <dbReference type="EMBL" id="KAH9474758.1"/>
    </source>
</evidence>
<keyword evidence="2" id="KW-1185">Reference proteome</keyword>
<dbReference type="EMBL" id="JAFIQS020000013">
    <property type="protein sequence ID" value="KAH9474758.1"/>
    <property type="molecule type" value="Genomic_DNA"/>
</dbReference>